<dbReference type="EMBL" id="KK198755">
    <property type="protein sequence ID" value="KCW79250.1"/>
    <property type="molecule type" value="Genomic_DNA"/>
</dbReference>
<reference evidence="1" key="1">
    <citation type="submission" date="2013-07" db="EMBL/GenBank/DDBJ databases">
        <title>The genome of Eucalyptus grandis.</title>
        <authorList>
            <person name="Schmutz J."/>
            <person name="Hayes R."/>
            <person name="Myburg A."/>
            <person name="Tuskan G."/>
            <person name="Grattapaglia D."/>
            <person name="Rokhsar D.S."/>
        </authorList>
    </citation>
    <scope>NUCLEOTIDE SEQUENCE</scope>
    <source>
        <tissue evidence="1">Leaf extractions</tissue>
    </source>
</reference>
<evidence type="ECO:0000313" key="1">
    <source>
        <dbReference type="EMBL" id="KCW79250.1"/>
    </source>
</evidence>
<organism evidence="1">
    <name type="scientific">Eucalyptus grandis</name>
    <name type="common">Flooded gum</name>
    <dbReference type="NCBI Taxonomy" id="71139"/>
    <lineage>
        <taxon>Eukaryota</taxon>
        <taxon>Viridiplantae</taxon>
        <taxon>Streptophyta</taxon>
        <taxon>Embryophyta</taxon>
        <taxon>Tracheophyta</taxon>
        <taxon>Spermatophyta</taxon>
        <taxon>Magnoliopsida</taxon>
        <taxon>eudicotyledons</taxon>
        <taxon>Gunneridae</taxon>
        <taxon>Pentapetalae</taxon>
        <taxon>rosids</taxon>
        <taxon>malvids</taxon>
        <taxon>Myrtales</taxon>
        <taxon>Myrtaceae</taxon>
        <taxon>Myrtoideae</taxon>
        <taxon>Eucalypteae</taxon>
        <taxon>Eucalyptus</taxon>
    </lineage>
</organism>
<protein>
    <submittedName>
        <fullName evidence="1">Uncharacterized protein</fullName>
    </submittedName>
</protein>
<dbReference type="InParanoid" id="A0A059CMU2"/>
<proteinExistence type="predicted"/>
<sequence length="68" mass="7376">MTGQVAQLLMQTMPVLGVAGGSWPCEVTPPGSKSSALKIPALSTNGDTKELNLRQFQLIFFFMMFQLA</sequence>
<dbReference type="Gramene" id="KCW79250">
    <property type="protein sequence ID" value="KCW79250"/>
    <property type="gene ID" value="EUGRSUZ_C00669"/>
</dbReference>
<name>A0A059CMU2_EUCGR</name>
<gene>
    <name evidence="1" type="ORF">EUGRSUZ_C00669</name>
</gene>
<dbReference type="AlphaFoldDB" id="A0A059CMU2"/>
<accession>A0A059CMU2</accession>